<dbReference type="Gene3D" id="3.40.50.2000">
    <property type="entry name" value="Glycogen Phosphorylase B"/>
    <property type="match status" value="1"/>
</dbReference>
<organism evidence="2 3">
    <name type="scientific">Anaeromyxobacter oryzae</name>
    <dbReference type="NCBI Taxonomy" id="2918170"/>
    <lineage>
        <taxon>Bacteria</taxon>
        <taxon>Pseudomonadati</taxon>
        <taxon>Myxococcota</taxon>
        <taxon>Myxococcia</taxon>
        <taxon>Myxococcales</taxon>
        <taxon>Cystobacterineae</taxon>
        <taxon>Anaeromyxobacteraceae</taxon>
        <taxon>Anaeromyxobacter</taxon>
    </lineage>
</organism>
<protein>
    <recommendedName>
        <fullName evidence="1">Glycosyltransferase subfamily 4-like N-terminal domain-containing protein</fullName>
    </recommendedName>
</protein>
<feature type="domain" description="Glycosyltransferase subfamily 4-like N-terminal" evidence="1">
    <location>
        <begin position="16"/>
        <end position="167"/>
    </location>
</feature>
<dbReference type="RefSeq" id="WP_248352402.1">
    <property type="nucleotide sequence ID" value="NZ_AP025591.1"/>
</dbReference>
<dbReference type="Pfam" id="PF13439">
    <property type="entry name" value="Glyco_transf_4"/>
    <property type="match status" value="1"/>
</dbReference>
<keyword evidence="3" id="KW-1185">Reference proteome</keyword>
<evidence type="ECO:0000313" key="2">
    <source>
        <dbReference type="EMBL" id="BDG04027.1"/>
    </source>
</evidence>
<dbReference type="EMBL" id="AP025591">
    <property type="protein sequence ID" value="BDG04027.1"/>
    <property type="molecule type" value="Genomic_DNA"/>
</dbReference>
<evidence type="ECO:0000313" key="3">
    <source>
        <dbReference type="Proteomes" id="UP001162891"/>
    </source>
</evidence>
<dbReference type="SUPFAM" id="SSF53756">
    <property type="entry name" value="UDP-Glycosyltransferase/glycogen phosphorylase"/>
    <property type="match status" value="1"/>
</dbReference>
<dbReference type="Proteomes" id="UP001162891">
    <property type="component" value="Chromosome"/>
</dbReference>
<reference evidence="3" key="1">
    <citation type="journal article" date="2022" name="Int. J. Syst. Evol. Microbiol.">
        <title>Anaeromyxobacter oryzae sp. nov., Anaeromyxobacter diazotrophicus sp. nov. and Anaeromyxobacter paludicola sp. nov., isolated from paddy soils.</title>
        <authorList>
            <person name="Itoh H."/>
            <person name="Xu Z."/>
            <person name="Mise K."/>
            <person name="Masuda Y."/>
            <person name="Ushijima N."/>
            <person name="Hayakawa C."/>
            <person name="Shiratori Y."/>
            <person name="Senoo K."/>
        </authorList>
    </citation>
    <scope>NUCLEOTIDE SEQUENCE [LARGE SCALE GENOMIC DNA]</scope>
    <source>
        <strain evidence="3">Red232</strain>
    </source>
</reference>
<accession>A0ABM7WWY7</accession>
<sequence length="200" mass="21913">MVRRPAVVHVWSPLRYGGGEQRLVALYEHLAREGVPQLVACAAGSELERICRARDLRYLALRRRTGLDPLFARGVSRAAAALRADVVHAHDAHAHAAAVLACALFRARAAVVVDRGLRSPARRGALSRWKYDHPSVRRILCASAAVRDVLRAAVRDASRLEIVDGGVARGARPSAAVTARRTLEIYEELVRERGARRRAG</sequence>
<gene>
    <name evidence="2" type="ORF">AMOR_30230</name>
</gene>
<dbReference type="InterPro" id="IPR028098">
    <property type="entry name" value="Glyco_trans_4-like_N"/>
</dbReference>
<evidence type="ECO:0000259" key="1">
    <source>
        <dbReference type="Pfam" id="PF13439"/>
    </source>
</evidence>
<proteinExistence type="predicted"/>
<name>A0ABM7WWY7_9BACT</name>